<dbReference type="GO" id="GO:0098552">
    <property type="term" value="C:side of membrane"/>
    <property type="evidence" value="ECO:0007669"/>
    <property type="project" value="UniProtKB-KW"/>
</dbReference>
<keyword evidence="6" id="KW-1015">Disulfide bond</keyword>
<comment type="subcellular location">
    <subcellularLocation>
        <location evidence="1">Cell membrane</location>
        <topology evidence="1">Lipid-anchor</topology>
        <topology evidence="1">GPI-anchor</topology>
    </subcellularLocation>
</comment>
<dbReference type="InterPro" id="IPR012946">
    <property type="entry name" value="X8"/>
</dbReference>
<accession>A0A9Q0CLE2</accession>
<dbReference type="GO" id="GO:0005886">
    <property type="term" value="C:plasma membrane"/>
    <property type="evidence" value="ECO:0007669"/>
    <property type="project" value="UniProtKB-SubCell"/>
</dbReference>
<dbReference type="OrthoDB" id="684107at2759"/>
<keyword evidence="3" id="KW-0336">GPI-anchor</keyword>
<evidence type="ECO:0000256" key="7">
    <source>
        <dbReference type="ARBA" id="ARBA00023180"/>
    </source>
</evidence>
<dbReference type="PANTHER" id="PTHR31044">
    <property type="entry name" value="BETA-1,3 GLUCANASE"/>
    <property type="match status" value="1"/>
</dbReference>
<dbReference type="Proteomes" id="UP001151287">
    <property type="component" value="Unassembled WGS sequence"/>
</dbReference>
<dbReference type="SMART" id="SM00768">
    <property type="entry name" value="X8"/>
    <property type="match status" value="1"/>
</dbReference>
<dbReference type="Pfam" id="PF07983">
    <property type="entry name" value="X8"/>
    <property type="match status" value="1"/>
</dbReference>
<evidence type="ECO:0000256" key="5">
    <source>
        <dbReference type="ARBA" id="ARBA00023136"/>
    </source>
</evidence>
<feature type="domain" description="X8" evidence="10">
    <location>
        <begin position="160"/>
        <end position="244"/>
    </location>
</feature>
<dbReference type="InterPro" id="IPR044788">
    <property type="entry name" value="X8_dom_prot"/>
</dbReference>
<keyword evidence="2" id="KW-1003">Cell membrane</keyword>
<dbReference type="EMBL" id="JAMQYH010000003">
    <property type="protein sequence ID" value="KAJ1696031.1"/>
    <property type="molecule type" value="Genomic_DNA"/>
</dbReference>
<organism evidence="11 12">
    <name type="scientific">Rhynchospora breviuscula</name>
    <dbReference type="NCBI Taxonomy" id="2022672"/>
    <lineage>
        <taxon>Eukaryota</taxon>
        <taxon>Viridiplantae</taxon>
        <taxon>Streptophyta</taxon>
        <taxon>Embryophyta</taxon>
        <taxon>Tracheophyta</taxon>
        <taxon>Spermatophyta</taxon>
        <taxon>Magnoliopsida</taxon>
        <taxon>Liliopsida</taxon>
        <taxon>Poales</taxon>
        <taxon>Cyperaceae</taxon>
        <taxon>Cyperoideae</taxon>
        <taxon>Rhynchosporeae</taxon>
        <taxon>Rhynchospora</taxon>
    </lineage>
</organism>
<dbReference type="Gene3D" id="1.20.58.1040">
    <property type="match status" value="1"/>
</dbReference>
<keyword evidence="12" id="KW-1185">Reference proteome</keyword>
<evidence type="ECO:0000256" key="4">
    <source>
        <dbReference type="ARBA" id="ARBA00022729"/>
    </source>
</evidence>
<evidence type="ECO:0000256" key="6">
    <source>
        <dbReference type="ARBA" id="ARBA00023157"/>
    </source>
</evidence>
<feature type="signal peptide" evidence="9">
    <location>
        <begin position="1"/>
        <end position="29"/>
    </location>
</feature>
<evidence type="ECO:0000256" key="8">
    <source>
        <dbReference type="SAM" id="MobiDB-lite"/>
    </source>
</evidence>
<keyword evidence="4 9" id="KW-0732">Signal</keyword>
<feature type="chain" id="PRO_5040401711" description="X8 domain-containing protein" evidence="9">
    <location>
        <begin position="30"/>
        <end position="315"/>
    </location>
</feature>
<dbReference type="FunFam" id="1.20.58.1040:FF:000001">
    <property type="entry name" value="Glucan endo-1,3-beta-glucosidase 4"/>
    <property type="match status" value="1"/>
</dbReference>
<evidence type="ECO:0000313" key="12">
    <source>
        <dbReference type="Proteomes" id="UP001151287"/>
    </source>
</evidence>
<evidence type="ECO:0000256" key="3">
    <source>
        <dbReference type="ARBA" id="ARBA00022622"/>
    </source>
</evidence>
<gene>
    <name evidence="11" type="ORF">LUZ63_012729</name>
</gene>
<keyword evidence="3" id="KW-0449">Lipoprotein</keyword>
<dbReference type="AlphaFoldDB" id="A0A9Q0CLE2"/>
<evidence type="ECO:0000256" key="9">
    <source>
        <dbReference type="SAM" id="SignalP"/>
    </source>
</evidence>
<dbReference type="PANTHER" id="PTHR31044:SF120">
    <property type="entry name" value="CARBOHYDRATE-BINDING X8 DOMAIN SUPERFAMILY PROTEIN"/>
    <property type="match status" value="1"/>
</dbReference>
<proteinExistence type="predicted"/>
<protein>
    <recommendedName>
        <fullName evidence="10">X8 domain-containing protein</fullName>
    </recommendedName>
</protein>
<reference evidence="11" key="1">
    <citation type="journal article" date="2022" name="Cell">
        <title>Repeat-based holocentromeres influence genome architecture and karyotype evolution.</title>
        <authorList>
            <person name="Hofstatter P.G."/>
            <person name="Thangavel G."/>
            <person name="Lux T."/>
            <person name="Neumann P."/>
            <person name="Vondrak T."/>
            <person name="Novak P."/>
            <person name="Zhang M."/>
            <person name="Costa L."/>
            <person name="Castellani M."/>
            <person name="Scott A."/>
            <person name="Toegelov H."/>
            <person name="Fuchs J."/>
            <person name="Mata-Sucre Y."/>
            <person name="Dias Y."/>
            <person name="Vanzela A.L.L."/>
            <person name="Huettel B."/>
            <person name="Almeida C.C.S."/>
            <person name="Simkova H."/>
            <person name="Souza G."/>
            <person name="Pedrosa-Harand A."/>
            <person name="Macas J."/>
            <person name="Mayer K.F.X."/>
            <person name="Houben A."/>
            <person name="Marques A."/>
        </authorList>
    </citation>
    <scope>NUCLEOTIDE SEQUENCE</scope>
    <source>
        <strain evidence="11">RhyBre1mFocal</strain>
    </source>
</reference>
<dbReference type="GO" id="GO:0009506">
    <property type="term" value="C:plasmodesma"/>
    <property type="evidence" value="ECO:0007669"/>
    <property type="project" value="UniProtKB-ARBA"/>
</dbReference>
<keyword evidence="5" id="KW-0472">Membrane</keyword>
<evidence type="ECO:0000313" key="11">
    <source>
        <dbReference type="EMBL" id="KAJ1696031.1"/>
    </source>
</evidence>
<comment type="caution">
    <text evidence="11">The sequence shown here is derived from an EMBL/GenBank/DDBJ whole genome shotgun (WGS) entry which is preliminary data.</text>
</comment>
<feature type="region of interest" description="Disordered" evidence="8">
    <location>
        <begin position="84"/>
        <end position="108"/>
    </location>
</feature>
<name>A0A9Q0CLE2_9POAL</name>
<sequence>MAIKLLDYHYYSCLLLLLVSLLSLHNCSGLMSDHLPHHHHHHQIPIPILSLPLKNFPSYPNKSHLFSHFRVFLRIRFCLPQNLTPDDEDRERTEDPCDSSPTSPSPLRKLLGHNIQIPKSASTANSNAFTFMPVNTVPSLNLTAASAPPITSPPTDLGRTWCVARPDASESALQNALDYACGIGGADCTAIQYMRSCYNPNTVHAHASYAFNSFYQKYPVPSSCDFSAVAMLVNVNPSSSNCTYPSSSVSSYIPLERGEGSVSGIPEFDSDYSGSTSALGGSHNPVTSSSNCSAISGTAAPLIFAFTLAYIRGRI</sequence>
<evidence type="ECO:0000259" key="10">
    <source>
        <dbReference type="SMART" id="SM00768"/>
    </source>
</evidence>
<keyword evidence="7" id="KW-0325">Glycoprotein</keyword>
<evidence type="ECO:0000256" key="1">
    <source>
        <dbReference type="ARBA" id="ARBA00004609"/>
    </source>
</evidence>
<evidence type="ECO:0000256" key="2">
    <source>
        <dbReference type="ARBA" id="ARBA00022475"/>
    </source>
</evidence>